<evidence type="ECO:0000313" key="1">
    <source>
        <dbReference type="EMBL" id="MBD1598304.1"/>
    </source>
</evidence>
<evidence type="ECO:0000313" key="2">
    <source>
        <dbReference type="Proteomes" id="UP000805841"/>
    </source>
</evidence>
<sequence length="201" mass="22932">MQPDAILTQDELDFIQTMHRTQPSLGDTSSSLLVNGGSQIKDLLTRLMANEQVTIQAQFENQQLSFPLQLVEDEFHAQHIKLGAPTIYEDGPMLRPWRLALKHPVALEDEQGRITDLWVVEISFNGVLVQMRNGTKAPKHFALWFNPEGYAPVAVRGAQERKTPEGLVAYRLTLCNPQETERLRYYILQQHRLSHPQLHTG</sequence>
<name>A0ABR7YYP1_9PSED</name>
<dbReference type="RefSeq" id="WP_190418511.1">
    <property type="nucleotide sequence ID" value="NZ_JAAOCA010000006.1"/>
</dbReference>
<gene>
    <name evidence="1" type="ORF">HAQ05_06235</name>
</gene>
<keyword evidence="2" id="KW-1185">Reference proteome</keyword>
<comment type="caution">
    <text evidence="1">The sequence shown here is derived from an EMBL/GenBank/DDBJ whole genome shotgun (WGS) entry which is preliminary data.</text>
</comment>
<evidence type="ECO:0008006" key="3">
    <source>
        <dbReference type="Google" id="ProtNLM"/>
    </source>
</evidence>
<organism evidence="1 2">
    <name type="scientific">Pseudomonas typographi</name>
    <dbReference type="NCBI Taxonomy" id="2715964"/>
    <lineage>
        <taxon>Bacteria</taxon>
        <taxon>Pseudomonadati</taxon>
        <taxon>Pseudomonadota</taxon>
        <taxon>Gammaproteobacteria</taxon>
        <taxon>Pseudomonadales</taxon>
        <taxon>Pseudomonadaceae</taxon>
        <taxon>Pseudomonas</taxon>
    </lineage>
</organism>
<reference evidence="1 2" key="1">
    <citation type="journal article" date="2020" name="Insects">
        <title>Bacteria Belonging to Pseudomonas typographi sp. nov. from the Bark Beetle Ips typographus Have Genomic Potential to Aid in the Host Ecology.</title>
        <authorList>
            <person name="Peral-Aranega E."/>
            <person name="Saati-Santamaria Z."/>
            <person name="Kolarik M."/>
            <person name="Rivas R."/>
            <person name="Garcia-Fraile P."/>
        </authorList>
    </citation>
    <scope>NUCLEOTIDE SEQUENCE [LARGE SCALE GENOMIC DNA]</scope>
    <source>
        <strain evidence="1 2">CA3A</strain>
    </source>
</reference>
<proteinExistence type="predicted"/>
<dbReference type="EMBL" id="JAAOCA010000006">
    <property type="protein sequence ID" value="MBD1598304.1"/>
    <property type="molecule type" value="Genomic_DNA"/>
</dbReference>
<protein>
    <recommendedName>
        <fullName evidence="3">PilZ domain-containing protein</fullName>
    </recommendedName>
</protein>
<accession>A0ABR7YYP1</accession>
<dbReference type="Proteomes" id="UP000805841">
    <property type="component" value="Unassembled WGS sequence"/>
</dbReference>